<dbReference type="InterPro" id="IPR044066">
    <property type="entry name" value="TRIAD_supradom"/>
</dbReference>
<keyword evidence="4" id="KW-0479">Metal-binding</keyword>
<dbReference type="EC" id="2.3.2.31" evidence="2"/>
<evidence type="ECO:0000256" key="1">
    <source>
        <dbReference type="ARBA" id="ARBA00001798"/>
    </source>
</evidence>
<dbReference type="PROSITE" id="PS50089">
    <property type="entry name" value="ZF_RING_2"/>
    <property type="match status" value="1"/>
</dbReference>
<keyword evidence="5" id="KW-0677">Repeat</keyword>
<dbReference type="InParanoid" id="G2YU71"/>
<dbReference type="InterPro" id="IPR031127">
    <property type="entry name" value="E3_UB_ligase_RBR"/>
</dbReference>
<evidence type="ECO:0000256" key="3">
    <source>
        <dbReference type="ARBA" id="ARBA00022679"/>
    </source>
</evidence>
<evidence type="ECO:0000256" key="8">
    <source>
        <dbReference type="ARBA" id="ARBA00022833"/>
    </source>
</evidence>
<feature type="region of interest" description="Disordered" evidence="10">
    <location>
        <begin position="77"/>
        <end position="119"/>
    </location>
</feature>
<dbReference type="GO" id="GO:0061630">
    <property type="term" value="F:ubiquitin protein ligase activity"/>
    <property type="evidence" value="ECO:0007669"/>
    <property type="project" value="UniProtKB-EC"/>
</dbReference>
<dbReference type="GO" id="GO:0008270">
    <property type="term" value="F:zinc ion binding"/>
    <property type="evidence" value="ECO:0007669"/>
    <property type="project" value="UniProtKB-KW"/>
</dbReference>
<dbReference type="AlphaFoldDB" id="G2YU71"/>
<evidence type="ECO:0000259" key="12">
    <source>
        <dbReference type="PROSITE" id="PS51873"/>
    </source>
</evidence>
<evidence type="ECO:0000256" key="5">
    <source>
        <dbReference type="ARBA" id="ARBA00022737"/>
    </source>
</evidence>
<dbReference type="STRING" id="999810.G2YU71"/>
<dbReference type="CDD" id="cd20335">
    <property type="entry name" value="BRcat_RBR"/>
    <property type="match status" value="1"/>
</dbReference>
<protein>
    <recommendedName>
        <fullName evidence="2">RBR-type E3 ubiquitin transferase</fullName>
        <ecNumber evidence="2">2.3.2.31</ecNumber>
    </recommendedName>
</protein>
<dbReference type="InterPro" id="IPR001841">
    <property type="entry name" value="Znf_RING"/>
</dbReference>
<dbReference type="InterPro" id="IPR002867">
    <property type="entry name" value="IBR_dom"/>
</dbReference>
<dbReference type="EMBL" id="FQ790353">
    <property type="protein sequence ID" value="CCD55169.1"/>
    <property type="molecule type" value="Genomic_DNA"/>
</dbReference>
<dbReference type="eggNOG" id="KOG1815">
    <property type="taxonomic scope" value="Eukaryota"/>
</dbReference>
<dbReference type="PROSITE" id="PS51873">
    <property type="entry name" value="TRIAD"/>
    <property type="match status" value="1"/>
</dbReference>
<dbReference type="Gene3D" id="1.20.120.1750">
    <property type="match status" value="1"/>
</dbReference>
<proteinExistence type="predicted"/>
<evidence type="ECO:0000256" key="7">
    <source>
        <dbReference type="ARBA" id="ARBA00022786"/>
    </source>
</evidence>
<evidence type="ECO:0000313" key="13">
    <source>
        <dbReference type="EMBL" id="CCD55169.1"/>
    </source>
</evidence>
<sequence>MSRYNRDRALPGQFLGRGLSEYRKDGLKQILAFLQQTVQSRDNKGQMIDHLNQLRNSGNVSRNQLNSIEAWLQNGATGSITDHHNPRKRGSSRPEAPQPAKRARTIKSARRGVRGDEMEAPKPQLKECSICAEELALANFPNRITTGCVHDSSCCLTCLSQSIGAQIETVQWDQISCPECPELLSFENVKTFASEGDFDRYDKNALLSYISNDPNFTNCLGPNCGAGQIHQDGDAQPIMTCGSCDFKTCFIHKMPWHTGLTCAQHDARQREGASKQEQKSQRLIKKATKKCPSCDVPILKNKGCDHMTCTHCDYEFCWICLADYELILTTSNAAHDSKCAHYRPDGSGPRYAF</sequence>
<dbReference type="InterPro" id="IPR013083">
    <property type="entry name" value="Znf_RING/FYVE/PHD"/>
</dbReference>
<dbReference type="GO" id="GO:0016567">
    <property type="term" value="P:protein ubiquitination"/>
    <property type="evidence" value="ECO:0007669"/>
    <property type="project" value="InterPro"/>
</dbReference>
<dbReference type="Proteomes" id="UP000008177">
    <property type="component" value="Unplaced contigs"/>
</dbReference>
<gene>
    <name evidence="13" type="ORF">BofuT4_P159900.1</name>
</gene>
<evidence type="ECO:0000256" key="9">
    <source>
        <dbReference type="PROSITE-ProRule" id="PRU00175"/>
    </source>
</evidence>
<feature type="domain" description="RING-type" evidence="12">
    <location>
        <begin position="124"/>
        <end position="345"/>
    </location>
</feature>
<dbReference type="OrthoDB" id="1431934at2759"/>
<reference evidence="14" key="1">
    <citation type="journal article" date="2011" name="PLoS Genet.">
        <title>Genomic analysis of the necrotrophic fungal pathogens Sclerotinia sclerotiorum and Botrytis cinerea.</title>
        <authorList>
            <person name="Amselem J."/>
            <person name="Cuomo C.A."/>
            <person name="van Kan J.A."/>
            <person name="Viaud M."/>
            <person name="Benito E.P."/>
            <person name="Couloux A."/>
            <person name="Coutinho P.M."/>
            <person name="de Vries R.P."/>
            <person name="Dyer P.S."/>
            <person name="Fillinger S."/>
            <person name="Fournier E."/>
            <person name="Gout L."/>
            <person name="Hahn M."/>
            <person name="Kohn L."/>
            <person name="Lapalu N."/>
            <person name="Plummer K.M."/>
            <person name="Pradier J.M."/>
            <person name="Quevillon E."/>
            <person name="Sharon A."/>
            <person name="Simon A."/>
            <person name="ten Have A."/>
            <person name="Tudzynski B."/>
            <person name="Tudzynski P."/>
            <person name="Wincker P."/>
            <person name="Andrew M."/>
            <person name="Anthouard V."/>
            <person name="Beever R.E."/>
            <person name="Beffa R."/>
            <person name="Benoit I."/>
            <person name="Bouzid O."/>
            <person name="Brault B."/>
            <person name="Chen Z."/>
            <person name="Choquer M."/>
            <person name="Collemare J."/>
            <person name="Cotton P."/>
            <person name="Danchin E.G."/>
            <person name="Da Silva C."/>
            <person name="Gautier A."/>
            <person name="Giraud C."/>
            <person name="Giraud T."/>
            <person name="Gonzalez C."/>
            <person name="Grossetete S."/>
            <person name="Guldener U."/>
            <person name="Henrissat B."/>
            <person name="Howlett B.J."/>
            <person name="Kodira C."/>
            <person name="Kretschmer M."/>
            <person name="Lappartient A."/>
            <person name="Leroch M."/>
            <person name="Levis C."/>
            <person name="Mauceli E."/>
            <person name="Neuveglise C."/>
            <person name="Oeser B."/>
            <person name="Pearson M."/>
            <person name="Poulain J."/>
            <person name="Poussereau N."/>
            <person name="Quesneville H."/>
            <person name="Rascle C."/>
            <person name="Schumacher J."/>
            <person name="Segurens B."/>
            <person name="Sexton A."/>
            <person name="Silva E."/>
            <person name="Sirven C."/>
            <person name="Soanes D.M."/>
            <person name="Talbot N.J."/>
            <person name="Templeton M."/>
            <person name="Yandava C."/>
            <person name="Yarden O."/>
            <person name="Zeng Q."/>
            <person name="Rollins J.A."/>
            <person name="Lebrun M.H."/>
            <person name="Dickman M."/>
        </authorList>
    </citation>
    <scope>NUCLEOTIDE SEQUENCE [LARGE SCALE GENOMIC DNA]</scope>
    <source>
        <strain evidence="14">T4</strain>
    </source>
</reference>
<keyword evidence="8" id="KW-0862">Zinc</keyword>
<evidence type="ECO:0000256" key="4">
    <source>
        <dbReference type="ARBA" id="ARBA00022723"/>
    </source>
</evidence>
<dbReference type="Pfam" id="PF01485">
    <property type="entry name" value="IBR"/>
    <property type="match status" value="1"/>
</dbReference>
<evidence type="ECO:0000313" key="14">
    <source>
        <dbReference type="Proteomes" id="UP000008177"/>
    </source>
</evidence>
<dbReference type="Gene3D" id="3.30.40.10">
    <property type="entry name" value="Zinc/RING finger domain, C3HC4 (zinc finger)"/>
    <property type="match status" value="1"/>
</dbReference>
<dbReference type="SUPFAM" id="SSF57850">
    <property type="entry name" value="RING/U-box"/>
    <property type="match status" value="3"/>
</dbReference>
<evidence type="ECO:0000256" key="2">
    <source>
        <dbReference type="ARBA" id="ARBA00012251"/>
    </source>
</evidence>
<feature type="compositionally biased region" description="Basic residues" evidence="10">
    <location>
        <begin position="101"/>
        <end position="112"/>
    </location>
</feature>
<dbReference type="HOGENOM" id="CLU_071106_0_0_1"/>
<evidence type="ECO:0000259" key="11">
    <source>
        <dbReference type="PROSITE" id="PS50089"/>
    </source>
</evidence>
<dbReference type="PANTHER" id="PTHR11685">
    <property type="entry name" value="RBR FAMILY RING FINGER AND IBR DOMAIN-CONTAINING"/>
    <property type="match status" value="1"/>
</dbReference>
<evidence type="ECO:0000256" key="6">
    <source>
        <dbReference type="ARBA" id="ARBA00022771"/>
    </source>
</evidence>
<evidence type="ECO:0000256" key="10">
    <source>
        <dbReference type="SAM" id="MobiDB-lite"/>
    </source>
</evidence>
<organism evidence="13 14">
    <name type="scientific">Botryotinia fuckeliana (strain T4)</name>
    <name type="common">Noble rot fungus</name>
    <name type="synonym">Botrytis cinerea</name>
    <dbReference type="NCBI Taxonomy" id="999810"/>
    <lineage>
        <taxon>Eukaryota</taxon>
        <taxon>Fungi</taxon>
        <taxon>Dikarya</taxon>
        <taxon>Ascomycota</taxon>
        <taxon>Pezizomycotina</taxon>
        <taxon>Leotiomycetes</taxon>
        <taxon>Helotiales</taxon>
        <taxon>Sclerotiniaceae</taxon>
        <taxon>Botrytis</taxon>
    </lineage>
</organism>
<dbReference type="SMART" id="SM00647">
    <property type="entry name" value="IBR"/>
    <property type="match status" value="2"/>
</dbReference>
<keyword evidence="3" id="KW-0808">Transferase</keyword>
<accession>G2YU71</accession>
<keyword evidence="6 9" id="KW-0863">Zinc-finger</keyword>
<name>G2YU71_BOTF4</name>
<comment type="catalytic activity">
    <reaction evidence="1">
        <text>[E2 ubiquitin-conjugating enzyme]-S-ubiquitinyl-L-cysteine + [acceptor protein]-L-lysine = [E2 ubiquitin-conjugating enzyme]-L-cysteine + [acceptor protein]-N(6)-ubiquitinyl-L-lysine.</text>
        <dbReference type="EC" id="2.3.2.31"/>
    </reaction>
</comment>
<feature type="domain" description="RING-type" evidence="11">
    <location>
        <begin position="128"/>
        <end position="180"/>
    </location>
</feature>
<dbReference type="CDD" id="cd20336">
    <property type="entry name" value="Rcat_RBR"/>
    <property type="match status" value="1"/>
</dbReference>
<dbReference type="Pfam" id="PF22191">
    <property type="entry name" value="IBR_1"/>
    <property type="match status" value="1"/>
</dbReference>
<keyword evidence="7" id="KW-0833">Ubl conjugation pathway</keyword>